<name>A0A2P9DI53_PLARE</name>
<dbReference type="AlphaFoldDB" id="A0A2P9DI53"/>
<dbReference type="GO" id="GO:0016567">
    <property type="term" value="P:protein ubiquitination"/>
    <property type="evidence" value="ECO:0007669"/>
    <property type="project" value="TreeGrafter"/>
</dbReference>
<proteinExistence type="inferred from homology"/>
<feature type="compositionally biased region" description="Low complexity" evidence="5">
    <location>
        <begin position="184"/>
        <end position="214"/>
    </location>
</feature>
<dbReference type="OrthoDB" id="427795at2759"/>
<dbReference type="InterPro" id="IPR015943">
    <property type="entry name" value="WD40/YVTN_repeat-like_dom_sf"/>
</dbReference>
<dbReference type="PANTHER" id="PTHR14205">
    <property type="entry name" value="WD-REPEAT PROTEIN"/>
    <property type="match status" value="1"/>
</dbReference>
<dbReference type="InterPro" id="IPR036322">
    <property type="entry name" value="WD40_repeat_dom_sf"/>
</dbReference>
<dbReference type="Pfam" id="PF00400">
    <property type="entry name" value="WD40"/>
    <property type="match status" value="1"/>
</dbReference>
<keyword evidence="3" id="KW-0677">Repeat</keyword>
<dbReference type="Proteomes" id="UP000240500">
    <property type="component" value="Chromosome 12"/>
</dbReference>
<feature type="repeat" description="WD" evidence="4">
    <location>
        <begin position="334"/>
        <end position="369"/>
    </location>
</feature>
<feature type="domain" description="EIPR1-like beta-propeller" evidence="6">
    <location>
        <begin position="234"/>
        <end position="409"/>
    </location>
</feature>
<evidence type="ECO:0000256" key="5">
    <source>
        <dbReference type="SAM" id="MobiDB-lite"/>
    </source>
</evidence>
<evidence type="ECO:0000256" key="2">
    <source>
        <dbReference type="ARBA" id="ARBA00022574"/>
    </source>
</evidence>
<dbReference type="InterPro" id="IPR059104">
    <property type="entry name" value="Beta-prop_EIPR1-like"/>
</dbReference>
<keyword evidence="2 4" id="KW-0853">WD repeat</keyword>
<feature type="compositionally biased region" description="Acidic residues" evidence="5">
    <location>
        <begin position="147"/>
        <end position="163"/>
    </location>
</feature>
<accession>A0A2P9DI53</accession>
<dbReference type="EMBL" id="LT969575">
    <property type="protein sequence ID" value="SOV80654.1"/>
    <property type="molecule type" value="Genomic_DNA"/>
</dbReference>
<dbReference type="SMART" id="SM00320">
    <property type="entry name" value="WD40"/>
    <property type="match status" value="3"/>
</dbReference>
<organism evidence="7 8">
    <name type="scientific">Plasmodium reichenowi</name>
    <dbReference type="NCBI Taxonomy" id="5854"/>
    <lineage>
        <taxon>Eukaryota</taxon>
        <taxon>Sar</taxon>
        <taxon>Alveolata</taxon>
        <taxon>Apicomplexa</taxon>
        <taxon>Aconoidasida</taxon>
        <taxon>Haemosporida</taxon>
        <taxon>Plasmodiidae</taxon>
        <taxon>Plasmodium</taxon>
        <taxon>Plasmodium (Laverania)</taxon>
    </lineage>
</organism>
<feature type="region of interest" description="Disordered" evidence="5">
    <location>
        <begin position="141"/>
        <end position="235"/>
    </location>
</feature>
<feature type="compositionally biased region" description="Low complexity" evidence="5">
    <location>
        <begin position="164"/>
        <end position="176"/>
    </location>
</feature>
<sequence>MYSKRFSKNTYYLPYKSKCLSNVNGSLLKEPYNLHYFLLGTNNPSCENEIHLIEYNDQFLSVRNIETYHYEGESEHLICLDMYENEDQKKKIILCTAGYEKCNEPKMNNNDMNYNECNEYDYRNDVCSLWMGDIDNLDDNNNNNYDDNNDDDNNDDDNNDDDNNNNYDDTTNNNYDDNNDDDNNNNYDDTTTNNNNDTTTTTTTTNTNNNNNNNHIDKQTNYKNQKNHSKKKKKKLTKVLELNKGNNESFKYIKKIVVNDFNKEYNKICIIDKNNYSIFNRSKNDINYMVSKNVNYELVDGIFDPHHENILTVMSNIKIYGYDIRSNMNIFSTYTNHKADLTSIDFNSNIPNVLLTSSNDGYIKLWDLRFLNDSFFTTNIHSHWITSIHFNHFHDELLLSTSTDHLLKLHKISFPTSNFQNDNVNYELVKTYTDHEDSVYKGCWSKTDAWVFSSLSYDGKCVVHGVPTDQKYKILL</sequence>
<gene>
    <name evidence="7" type="ORF">PRG01_1224900</name>
</gene>
<dbReference type="VEuPathDB" id="PlasmoDB:PRCDC_1220900"/>
<dbReference type="PROSITE" id="PS50294">
    <property type="entry name" value="WD_REPEATS_REGION"/>
    <property type="match status" value="1"/>
</dbReference>
<evidence type="ECO:0000256" key="3">
    <source>
        <dbReference type="ARBA" id="ARBA00022737"/>
    </source>
</evidence>
<evidence type="ECO:0000313" key="7">
    <source>
        <dbReference type="EMBL" id="SOV80654.1"/>
    </source>
</evidence>
<dbReference type="VEuPathDB" id="PlasmoDB:PRG01_1224900"/>
<dbReference type="InterPro" id="IPR019775">
    <property type="entry name" value="WD40_repeat_CS"/>
</dbReference>
<dbReference type="SUPFAM" id="SSF50978">
    <property type="entry name" value="WD40 repeat-like"/>
    <property type="match status" value="1"/>
</dbReference>
<dbReference type="Gene3D" id="2.130.10.10">
    <property type="entry name" value="YVTN repeat-like/Quinoprotein amine dehydrogenase"/>
    <property type="match status" value="1"/>
</dbReference>
<dbReference type="Pfam" id="PF23609">
    <property type="entry name" value="Beta-prop_EIPR1"/>
    <property type="match status" value="1"/>
</dbReference>
<dbReference type="PANTHER" id="PTHR14205:SF15">
    <property type="entry name" value="EARP AND GARP COMPLEX-INTERACTING PROTEIN 1"/>
    <property type="match status" value="1"/>
</dbReference>
<comment type="similarity">
    <text evidence="1">Belongs to the WD repeat EIPR1 family.</text>
</comment>
<feature type="compositionally biased region" description="Basic residues" evidence="5">
    <location>
        <begin position="225"/>
        <end position="235"/>
    </location>
</feature>
<evidence type="ECO:0000256" key="4">
    <source>
        <dbReference type="PROSITE-ProRule" id="PRU00221"/>
    </source>
</evidence>
<dbReference type="InterPro" id="IPR040323">
    <property type="entry name" value="EIPR1"/>
</dbReference>
<evidence type="ECO:0000259" key="6">
    <source>
        <dbReference type="Pfam" id="PF23609"/>
    </source>
</evidence>
<dbReference type="PROSITE" id="PS00678">
    <property type="entry name" value="WD_REPEATS_1"/>
    <property type="match status" value="1"/>
</dbReference>
<evidence type="ECO:0000256" key="1">
    <source>
        <dbReference type="ARBA" id="ARBA00005672"/>
    </source>
</evidence>
<protein>
    <recommendedName>
        <fullName evidence="6">EIPR1-like beta-propeller domain-containing protein</fullName>
    </recommendedName>
</protein>
<evidence type="ECO:0000313" key="8">
    <source>
        <dbReference type="Proteomes" id="UP000240500"/>
    </source>
</evidence>
<reference evidence="7 8" key="1">
    <citation type="submission" date="2016-09" db="EMBL/GenBank/DDBJ databases">
        <authorList>
            <consortium name="Pathogen Informatics"/>
        </authorList>
    </citation>
    <scope>NUCLEOTIDE SEQUENCE [LARGE SCALE GENOMIC DNA]</scope>
</reference>
<dbReference type="PROSITE" id="PS50082">
    <property type="entry name" value="WD_REPEATS_2"/>
    <property type="match status" value="1"/>
</dbReference>
<dbReference type="InterPro" id="IPR001680">
    <property type="entry name" value="WD40_rpt"/>
</dbReference>